<dbReference type="Pfam" id="PF00750">
    <property type="entry name" value="tRNA-synt_1d"/>
    <property type="match status" value="1"/>
</dbReference>
<evidence type="ECO:0000256" key="3">
    <source>
        <dbReference type="ARBA" id="ARBA00022840"/>
    </source>
</evidence>
<dbReference type="PANTHER" id="PTHR11956">
    <property type="entry name" value="ARGINYL-TRNA SYNTHETASE"/>
    <property type="match status" value="1"/>
</dbReference>
<dbReference type="Pfam" id="PF03485">
    <property type="entry name" value="Arg_tRNA_synt_N"/>
    <property type="match status" value="1"/>
</dbReference>
<protein>
    <submittedName>
        <fullName evidence="6">Arginyl-tRNA synthetase</fullName>
        <ecNumber evidence="6">6.1.1.19</ecNumber>
    </submittedName>
</protein>
<evidence type="ECO:0000256" key="2">
    <source>
        <dbReference type="ARBA" id="ARBA00022741"/>
    </source>
</evidence>
<name>A0A3B0T853_9ZZZZ</name>
<keyword evidence="1 6" id="KW-0436">Ligase</keyword>
<dbReference type="InterPro" id="IPR005148">
    <property type="entry name" value="Arg-tRNA-synth_N"/>
</dbReference>
<dbReference type="GO" id="GO:0005524">
    <property type="term" value="F:ATP binding"/>
    <property type="evidence" value="ECO:0007669"/>
    <property type="project" value="UniProtKB-KW"/>
</dbReference>
<dbReference type="EC" id="6.1.1.19" evidence="6"/>
<keyword evidence="3" id="KW-0067">ATP-binding</keyword>
<dbReference type="SMART" id="SM01016">
    <property type="entry name" value="Arg_tRNA_synt_N"/>
    <property type="match status" value="1"/>
</dbReference>
<accession>A0A3B0T853</accession>
<gene>
    <name evidence="6" type="ORF">MNBD_ALPHA09-412</name>
</gene>
<dbReference type="EMBL" id="UOEM01000018">
    <property type="protein sequence ID" value="VAW10632.1"/>
    <property type="molecule type" value="Genomic_DNA"/>
</dbReference>
<sequence>MIPNLFSHFESIVKVELEKLAAQGTLPCGLDLSSVAVEPPRDAAHGDISTNAAMVLAKAAAMKPRDIAEPLAERLRLSPGISSAEIAGPGFLNLVLEPSIWAKVLATVLAQGDDYGAVDIGRGEKVNVEYVSANPTGPMHVGHCRGAVVGDALAALLARAGYDVTREYYINDAGAQVDVLARSVFMRYREALGEQVGDFPAGLYPGDYLVPVGQALAKTHGKALAGLAQTEWLPIVRAAAIDAMMDMIRTDLARLNIHHDVFFSERSLIGEDGKPGGIARAIEALRSRDLVYEGRLPPPKGRLPDDWEDREQLLFRATQFGDDVDRPLLKSDGSHTYFAADIAYHFDKFERGFANQIDVWGADHSGYVKRMKAAVEAITGGKGELDVKICQLVRLLRAGEPVKMSKRSGEFVTLADVVAEVGADPVRFMMLY</sequence>
<dbReference type="SUPFAM" id="SSF55190">
    <property type="entry name" value="Arginyl-tRNA synthetase (ArgRS), N-terminal 'additional' domain"/>
    <property type="match status" value="1"/>
</dbReference>
<dbReference type="AlphaFoldDB" id="A0A3B0T853"/>
<dbReference type="SUPFAM" id="SSF52374">
    <property type="entry name" value="Nucleotidylyl transferase"/>
    <property type="match status" value="1"/>
</dbReference>
<feature type="domain" description="Arginyl tRNA synthetase N-terminal" evidence="5">
    <location>
        <begin position="7"/>
        <end position="96"/>
    </location>
</feature>
<keyword evidence="4 6" id="KW-0030">Aminoacyl-tRNA synthetase</keyword>
<dbReference type="InterPro" id="IPR014729">
    <property type="entry name" value="Rossmann-like_a/b/a_fold"/>
</dbReference>
<dbReference type="PRINTS" id="PR01038">
    <property type="entry name" value="TRNASYNTHARG"/>
</dbReference>
<dbReference type="Gene3D" id="3.30.1360.70">
    <property type="entry name" value="Arginyl tRNA synthetase N-terminal domain"/>
    <property type="match status" value="1"/>
</dbReference>
<dbReference type="PROSITE" id="PS00178">
    <property type="entry name" value="AA_TRNA_LIGASE_I"/>
    <property type="match status" value="1"/>
</dbReference>
<keyword evidence="2" id="KW-0547">Nucleotide-binding</keyword>
<evidence type="ECO:0000256" key="4">
    <source>
        <dbReference type="ARBA" id="ARBA00023146"/>
    </source>
</evidence>
<dbReference type="InterPro" id="IPR035684">
    <property type="entry name" value="ArgRS_core"/>
</dbReference>
<evidence type="ECO:0000313" key="6">
    <source>
        <dbReference type="EMBL" id="VAW10632.1"/>
    </source>
</evidence>
<dbReference type="GO" id="GO:0004814">
    <property type="term" value="F:arginine-tRNA ligase activity"/>
    <property type="evidence" value="ECO:0007669"/>
    <property type="project" value="UniProtKB-EC"/>
</dbReference>
<dbReference type="CDD" id="cd00671">
    <property type="entry name" value="ArgRS_core"/>
    <property type="match status" value="1"/>
</dbReference>
<proteinExistence type="predicted"/>
<dbReference type="InterPro" id="IPR036695">
    <property type="entry name" value="Arg-tRNA-synth_N_sf"/>
</dbReference>
<evidence type="ECO:0000259" key="5">
    <source>
        <dbReference type="SMART" id="SM01016"/>
    </source>
</evidence>
<dbReference type="GO" id="GO:0005737">
    <property type="term" value="C:cytoplasm"/>
    <property type="evidence" value="ECO:0007669"/>
    <property type="project" value="InterPro"/>
</dbReference>
<feature type="non-terminal residue" evidence="6">
    <location>
        <position position="432"/>
    </location>
</feature>
<organism evidence="6">
    <name type="scientific">hydrothermal vent metagenome</name>
    <dbReference type="NCBI Taxonomy" id="652676"/>
    <lineage>
        <taxon>unclassified sequences</taxon>
        <taxon>metagenomes</taxon>
        <taxon>ecological metagenomes</taxon>
    </lineage>
</organism>
<evidence type="ECO:0000256" key="1">
    <source>
        <dbReference type="ARBA" id="ARBA00022598"/>
    </source>
</evidence>
<dbReference type="Gene3D" id="3.40.50.620">
    <property type="entry name" value="HUPs"/>
    <property type="match status" value="1"/>
</dbReference>
<dbReference type="InterPro" id="IPR001278">
    <property type="entry name" value="Arg-tRNA-ligase"/>
</dbReference>
<reference evidence="6" key="1">
    <citation type="submission" date="2018-06" db="EMBL/GenBank/DDBJ databases">
        <authorList>
            <person name="Zhirakovskaya E."/>
        </authorList>
    </citation>
    <scope>NUCLEOTIDE SEQUENCE</scope>
</reference>
<dbReference type="PANTHER" id="PTHR11956:SF5">
    <property type="entry name" value="ARGININE--TRNA LIGASE, CYTOPLASMIC"/>
    <property type="match status" value="1"/>
</dbReference>
<dbReference type="InterPro" id="IPR001412">
    <property type="entry name" value="aa-tRNA-synth_I_CS"/>
</dbReference>
<dbReference type="GO" id="GO:0006420">
    <property type="term" value="P:arginyl-tRNA aminoacylation"/>
    <property type="evidence" value="ECO:0007669"/>
    <property type="project" value="InterPro"/>
</dbReference>